<gene>
    <name evidence="1" type="ORF">PG999_003305</name>
</gene>
<comment type="caution">
    <text evidence="1">The sequence shown here is derived from an EMBL/GenBank/DDBJ whole genome shotgun (WGS) entry which is preliminary data.</text>
</comment>
<reference evidence="1 2" key="1">
    <citation type="submission" date="2023-01" db="EMBL/GenBank/DDBJ databases">
        <title>Analysis of 21 Apiospora genomes using comparative genomics revels a genus with tremendous synthesis potential of carbohydrate active enzymes and secondary metabolites.</title>
        <authorList>
            <person name="Sorensen T."/>
        </authorList>
    </citation>
    <scope>NUCLEOTIDE SEQUENCE [LARGE SCALE GENOMIC DNA]</scope>
    <source>
        <strain evidence="1 2">CBS 117206</strain>
    </source>
</reference>
<proteinExistence type="predicted"/>
<dbReference type="EMBL" id="JAQQWP010000003">
    <property type="protein sequence ID" value="KAK8123387.1"/>
    <property type="molecule type" value="Genomic_DNA"/>
</dbReference>
<evidence type="ECO:0008006" key="3">
    <source>
        <dbReference type="Google" id="ProtNLM"/>
    </source>
</evidence>
<accession>A0AAW0R389</accession>
<organism evidence="1 2">
    <name type="scientific">Apiospora kogelbergensis</name>
    <dbReference type="NCBI Taxonomy" id="1337665"/>
    <lineage>
        <taxon>Eukaryota</taxon>
        <taxon>Fungi</taxon>
        <taxon>Dikarya</taxon>
        <taxon>Ascomycota</taxon>
        <taxon>Pezizomycotina</taxon>
        <taxon>Sordariomycetes</taxon>
        <taxon>Xylariomycetidae</taxon>
        <taxon>Amphisphaeriales</taxon>
        <taxon>Apiosporaceae</taxon>
        <taxon>Apiospora</taxon>
    </lineage>
</organism>
<dbReference type="Proteomes" id="UP001392437">
    <property type="component" value="Unassembled WGS sequence"/>
</dbReference>
<evidence type="ECO:0000313" key="1">
    <source>
        <dbReference type="EMBL" id="KAK8123387.1"/>
    </source>
</evidence>
<keyword evidence="2" id="KW-1185">Reference proteome</keyword>
<name>A0AAW0R389_9PEZI</name>
<dbReference type="AlphaFoldDB" id="A0AAW0R389"/>
<sequence length="360" mass="39184">MYRAYSTSDIESPKAWKADILKPVQVPSSAPSIISAVTNETLGFEKILVLSVGPSWRTRGLAAAANLTGLDFTILPQRQHSDELVHAFQHKASGVKGRHTPPFGSAKAWLAHLDLLKHFISSGLETALIVEDDLDWDVSLRTRQMQLVVDNVRNFTGVRPDDLSTSSPYGDNWDVIWLGHCGCDMRPITNSLVPVGWPPAALPYFDPLRLNGTRKQAHWVLEKIGWPVKGWVPPPNGLRLVQDGGAVCTWAYAVSRRSVEKVLARMVQGDDYAFDLALKDACDHGVLNCVTVLPGVMSTYSPPADLGYKSLVNVGDGKGKKGDEAKFEGVKGTTSNIVSSARCKALFAEQCIPPGALFTP</sequence>
<evidence type="ECO:0000313" key="2">
    <source>
        <dbReference type="Proteomes" id="UP001392437"/>
    </source>
</evidence>
<protein>
    <recommendedName>
        <fullName evidence="3">Glycosyltransferase family 25 protein</fullName>
    </recommendedName>
</protein>